<evidence type="ECO:0000313" key="3">
    <source>
        <dbReference type="Proteomes" id="UP000075840"/>
    </source>
</evidence>
<reference evidence="3" key="1">
    <citation type="submission" date="2013-03" db="EMBL/GenBank/DDBJ databases">
        <title>The Genome Sequence of Anopheles arabiensis DONG5_A.</title>
        <authorList>
            <consortium name="The Broad Institute Genomics Platform"/>
            <person name="Neafsey D.E."/>
            <person name="Howell P."/>
            <person name="Walker B."/>
            <person name="Young S.K."/>
            <person name="Zeng Q."/>
            <person name="Gargeya S."/>
            <person name="Fitzgerald M."/>
            <person name="Haas B."/>
            <person name="Abouelleil A."/>
            <person name="Allen A.W."/>
            <person name="Alvarado L."/>
            <person name="Arachchi H.M."/>
            <person name="Berlin A.M."/>
            <person name="Chapman S.B."/>
            <person name="Gainer-Dewar J."/>
            <person name="Goldberg J."/>
            <person name="Griggs A."/>
            <person name="Gujja S."/>
            <person name="Hansen M."/>
            <person name="Howarth C."/>
            <person name="Imamovic A."/>
            <person name="Ireland A."/>
            <person name="Larimer J."/>
            <person name="McCowan C."/>
            <person name="Murphy C."/>
            <person name="Pearson M."/>
            <person name="Poon T.W."/>
            <person name="Priest M."/>
            <person name="Roberts A."/>
            <person name="Saif S."/>
            <person name="Shea T."/>
            <person name="Sisk P."/>
            <person name="Sykes S."/>
            <person name="Wortman J."/>
            <person name="Nusbaum C."/>
            <person name="Birren B."/>
        </authorList>
    </citation>
    <scope>NUCLEOTIDE SEQUENCE [LARGE SCALE GENOMIC DNA]</scope>
    <source>
        <strain evidence="3">Dongola</strain>
    </source>
</reference>
<protein>
    <submittedName>
        <fullName evidence="2">Uncharacterized protein</fullName>
    </submittedName>
</protein>
<dbReference type="EnsemblMetazoa" id="AARA014405-RA">
    <property type="protein sequence ID" value="AARA014405-PA"/>
    <property type="gene ID" value="AARA014405"/>
</dbReference>
<name>A0A182IFZ9_ANOAR</name>
<dbReference type="VEuPathDB" id="VectorBase:AARA014405"/>
<sequence>MANNSVACGWRRRSRNVSNISWHARRRRRGGSRSCGQYLDKLH</sequence>
<dbReference type="Proteomes" id="UP000075840">
    <property type="component" value="Unassembled WGS sequence"/>
</dbReference>
<dbReference type="VEuPathDB" id="VectorBase:AARA014366"/>
<dbReference type="EnsemblMetazoa" id="AARA014366-RA">
    <property type="protein sequence ID" value="AARA014366-PA"/>
    <property type="gene ID" value="AARA014366"/>
</dbReference>
<dbReference type="AlphaFoldDB" id="A0A182IFZ9"/>
<accession>A0A182IFZ9</accession>
<reference evidence="2" key="2">
    <citation type="submission" date="2022-08" db="UniProtKB">
        <authorList>
            <consortium name="EnsemblMetazoa"/>
        </authorList>
    </citation>
    <scope>IDENTIFICATION</scope>
    <source>
        <strain evidence="2">Dongola</strain>
    </source>
</reference>
<proteinExistence type="predicted"/>
<evidence type="ECO:0000313" key="2">
    <source>
        <dbReference type="EnsemblMetazoa" id="AARA014405-PA"/>
    </source>
</evidence>
<evidence type="ECO:0000256" key="1">
    <source>
        <dbReference type="SAM" id="MobiDB-lite"/>
    </source>
</evidence>
<dbReference type="EMBL" id="APCN01000239">
    <property type="status" value="NOT_ANNOTATED_CDS"/>
    <property type="molecule type" value="Genomic_DNA"/>
</dbReference>
<feature type="region of interest" description="Disordered" evidence="1">
    <location>
        <begin position="24"/>
        <end position="43"/>
    </location>
</feature>
<dbReference type="EMBL" id="APCN01000528">
    <property type="status" value="NOT_ANNOTATED_CDS"/>
    <property type="molecule type" value="Genomic_DNA"/>
</dbReference>
<keyword evidence="3" id="KW-1185">Reference proteome</keyword>
<organism evidence="2 3">
    <name type="scientific">Anopheles arabiensis</name>
    <name type="common">Mosquito</name>
    <dbReference type="NCBI Taxonomy" id="7173"/>
    <lineage>
        <taxon>Eukaryota</taxon>
        <taxon>Metazoa</taxon>
        <taxon>Ecdysozoa</taxon>
        <taxon>Arthropoda</taxon>
        <taxon>Hexapoda</taxon>
        <taxon>Insecta</taxon>
        <taxon>Pterygota</taxon>
        <taxon>Neoptera</taxon>
        <taxon>Endopterygota</taxon>
        <taxon>Diptera</taxon>
        <taxon>Nematocera</taxon>
        <taxon>Culicoidea</taxon>
        <taxon>Culicidae</taxon>
        <taxon>Anophelinae</taxon>
        <taxon>Anopheles</taxon>
    </lineage>
</organism>